<dbReference type="RefSeq" id="WP_176793554.1">
    <property type="nucleotide sequence ID" value="NZ_FNAP01000006.1"/>
</dbReference>
<proteinExistence type="predicted"/>
<name>A0A1G7CKP8_9PROT</name>
<organism evidence="2 3">
    <name type="scientific">Rhodospira trueperi</name>
    <dbReference type="NCBI Taxonomy" id="69960"/>
    <lineage>
        <taxon>Bacteria</taxon>
        <taxon>Pseudomonadati</taxon>
        <taxon>Pseudomonadota</taxon>
        <taxon>Alphaproteobacteria</taxon>
        <taxon>Rhodospirillales</taxon>
        <taxon>Rhodospirillaceae</taxon>
        <taxon>Rhodospira</taxon>
    </lineage>
</organism>
<dbReference type="Pfam" id="PF04754">
    <property type="entry name" value="Transposase_31"/>
    <property type="match status" value="1"/>
</dbReference>
<dbReference type="PANTHER" id="PTHR34611:SF2">
    <property type="entry name" value="INACTIVE RECOMBINATION-PROMOTING NUCLEASE-LIKE PROTEIN RPNE-RELATED"/>
    <property type="match status" value="1"/>
</dbReference>
<reference evidence="2 3" key="1">
    <citation type="submission" date="2016-10" db="EMBL/GenBank/DDBJ databases">
        <authorList>
            <person name="de Groot N.N."/>
        </authorList>
    </citation>
    <scope>NUCLEOTIDE SEQUENCE [LARGE SCALE GENOMIC DNA]</scope>
    <source>
        <strain evidence="2 3">ATCC 700224</strain>
    </source>
</reference>
<accession>A0A1G7CKP8</accession>
<feature type="domain" description="Transposase (putative) YhgA-like" evidence="1">
    <location>
        <begin position="3"/>
        <end position="204"/>
    </location>
</feature>
<evidence type="ECO:0000313" key="2">
    <source>
        <dbReference type="EMBL" id="SDE39928.1"/>
    </source>
</evidence>
<dbReference type="EMBL" id="FNAP01000006">
    <property type="protein sequence ID" value="SDE39928.1"/>
    <property type="molecule type" value="Genomic_DNA"/>
</dbReference>
<gene>
    <name evidence="2" type="ORF">SAMN05421720_106122</name>
</gene>
<evidence type="ECO:0000259" key="1">
    <source>
        <dbReference type="Pfam" id="PF04754"/>
    </source>
</evidence>
<evidence type="ECO:0000313" key="3">
    <source>
        <dbReference type="Proteomes" id="UP000199412"/>
    </source>
</evidence>
<dbReference type="AlphaFoldDB" id="A0A1G7CKP8"/>
<dbReference type="STRING" id="69960.SAMN05421720_106122"/>
<protein>
    <submittedName>
        <fullName evidence="2">Putative transposase, YhgA-like</fullName>
    </submittedName>
</protein>
<dbReference type="InterPro" id="IPR006842">
    <property type="entry name" value="Transposase_31"/>
</dbReference>
<dbReference type="PANTHER" id="PTHR34611">
    <property type="match status" value="1"/>
</dbReference>
<dbReference type="Proteomes" id="UP000199412">
    <property type="component" value="Unassembled WGS sequence"/>
</dbReference>
<keyword evidence="3" id="KW-1185">Reference proteome</keyword>
<sequence length="317" mass="35982">MADHDSLYHRLFSHPLMVEHLVRDAVPDALAVGVDFEGMERVVAKFHDRTGQRRDGDVIWRLPTREGLDVYLYLLLEFQSRNDWWMAVRTQVYEGLLWQHLIAERSLKAGDSLPPVLLVVLHNGTDRWTAPTDTSDLIGLPADSPLWPWQPRLRYHVIDMGRLPGDALARRDTLTALLFRLEQQPDPAELAALVDEVVGWFRRHPAARDLMRLFTELVRQAVAGVEPRVTVPDDLLEARTMLATLGQDWKRQWLAEGRAEGKAEGKADSLIRFAERRFGPLSADTRARIRAADEAALDAWIDGLVDAADLDAVFGRH</sequence>
<dbReference type="InterPro" id="IPR051699">
    <property type="entry name" value="Rpn/YhgA-like_nuclease"/>
</dbReference>